<reference evidence="1 2" key="1">
    <citation type="journal article" date="2007" name="PLoS ONE">
        <title>Analysis of the neurotoxin complex genes in Clostridium botulinum A1-A4 and B1 strains: BoNT/A3, /Ba4 and /B1 clusters are located within plasmids.</title>
        <authorList>
            <person name="Smith T.J."/>
            <person name="Hill K.K."/>
            <person name="Foley B.T."/>
            <person name="Detter J.C."/>
            <person name="Munk A.C."/>
            <person name="Bruce D.C."/>
            <person name="Doggett N.A."/>
            <person name="Smith L.A."/>
            <person name="Marks J.D."/>
            <person name="Xie G."/>
            <person name="Brettin T.S."/>
        </authorList>
    </citation>
    <scope>NUCLEOTIDE SEQUENCE [LARGE SCALE GENOMIC DNA]</scope>
    <source>
        <strain evidence="2">657 / Type Ba4</strain>
    </source>
</reference>
<dbReference type="GeneID" id="5185953"/>
<dbReference type="KEGG" id="cbi:CLJ_B1785"/>
<proteinExistence type="predicted"/>
<reference evidence="2" key="2">
    <citation type="submission" date="2008-05" db="EMBL/GenBank/DDBJ databases">
        <title>Genome sequence of Clostridium botulinum Ba4 strain 657.</title>
        <authorList>
            <person name="Shrivastava S."/>
            <person name="Brown J.L."/>
            <person name="Bruce D."/>
            <person name="Detter C."/>
            <person name="Munk C."/>
            <person name="Smith L.A."/>
            <person name="Smith T.J."/>
            <person name="Sutton G."/>
            <person name="Brettin T.S."/>
        </authorList>
    </citation>
    <scope>NUCLEOTIDE SEQUENCE [LARGE SCALE GENOMIC DNA]</scope>
    <source>
        <strain evidence="2">657 / Type Ba4</strain>
    </source>
</reference>
<accession>A0A3F2ZT40</accession>
<dbReference type="GO" id="GO:0032259">
    <property type="term" value="P:methylation"/>
    <property type="evidence" value="ECO:0007669"/>
    <property type="project" value="InterPro"/>
</dbReference>
<dbReference type="GO" id="GO:0003677">
    <property type="term" value="F:DNA binding"/>
    <property type="evidence" value="ECO:0007669"/>
    <property type="project" value="InterPro"/>
</dbReference>
<dbReference type="GO" id="GO:0009007">
    <property type="term" value="F:site-specific DNA-methyltransferase (adenine-specific) activity"/>
    <property type="evidence" value="ECO:0007669"/>
    <property type="project" value="InterPro"/>
</dbReference>
<gene>
    <name evidence="1" type="ordered locus">CLJ_B1785</name>
</gene>
<dbReference type="AlphaFoldDB" id="A0A3F2ZT40"/>
<dbReference type="REBASE" id="20889">
    <property type="entry name" value="M.CboBa4ORF1785P"/>
</dbReference>
<dbReference type="PROSITE" id="PS00092">
    <property type="entry name" value="N6_MTASE"/>
    <property type="match status" value="1"/>
</dbReference>
<dbReference type="EMBL" id="CP001083">
    <property type="protein sequence ID" value="ACQ51714.1"/>
    <property type="molecule type" value="Genomic_DNA"/>
</dbReference>
<protein>
    <submittedName>
        <fullName evidence="1">Phage N-6-adenine-methyltransferase</fullName>
    </submittedName>
</protein>
<dbReference type="Proteomes" id="UP000002333">
    <property type="component" value="Chromosome"/>
</dbReference>
<dbReference type="RefSeq" id="WP_012047611.1">
    <property type="nucleotide sequence ID" value="NC_012658.1"/>
</dbReference>
<dbReference type="GO" id="GO:0009307">
    <property type="term" value="P:DNA restriction-modification system"/>
    <property type="evidence" value="ECO:0007669"/>
    <property type="project" value="InterPro"/>
</dbReference>
<dbReference type="Pfam" id="PF05869">
    <property type="entry name" value="Dam"/>
    <property type="match status" value="1"/>
</dbReference>
<sequence length="140" mass="16353">MNTAVMFSSGTDLWATPQDFFDKLNKEFDFDLDPCATHKNAKCSKYFTKEIDGLKQDWQGYKVFCNPPYGRSIKDWVEKAYKESKKENTTVVMLIPARTDTRYFHEYIYNKAKEIRFVKGRLKFGDAKNSAPFPSMVVVF</sequence>
<dbReference type="InterPro" id="IPR008593">
    <property type="entry name" value="Dam_MeTrfase"/>
</dbReference>
<dbReference type="InterPro" id="IPR002052">
    <property type="entry name" value="DNA_methylase_N6_adenine_CS"/>
</dbReference>
<evidence type="ECO:0000313" key="1">
    <source>
        <dbReference type="EMBL" id="ACQ51714.1"/>
    </source>
</evidence>
<dbReference type="NCBIfam" id="TIGR01712">
    <property type="entry name" value="phage_N6A_met"/>
    <property type="match status" value="1"/>
</dbReference>
<organism evidence="1 2">
    <name type="scientific">Clostridium botulinum (strain 657 / Type Ba4)</name>
    <dbReference type="NCBI Taxonomy" id="515621"/>
    <lineage>
        <taxon>Bacteria</taxon>
        <taxon>Bacillati</taxon>
        <taxon>Bacillota</taxon>
        <taxon>Clostridia</taxon>
        <taxon>Eubacteriales</taxon>
        <taxon>Clostridiaceae</taxon>
        <taxon>Clostridium</taxon>
    </lineage>
</organism>
<name>A0A3F2ZT40_CLOB6</name>
<evidence type="ECO:0000313" key="2">
    <source>
        <dbReference type="Proteomes" id="UP000002333"/>
    </source>
</evidence>